<feature type="domain" description="GTP cyclohydrolase II" evidence="11">
    <location>
        <begin position="6"/>
        <end position="171"/>
    </location>
</feature>
<evidence type="ECO:0000256" key="4">
    <source>
        <dbReference type="ARBA" id="ARBA00022741"/>
    </source>
</evidence>
<dbReference type="OrthoDB" id="9793111at2"/>
<evidence type="ECO:0000256" key="2">
    <source>
        <dbReference type="ARBA" id="ARBA00022619"/>
    </source>
</evidence>
<dbReference type="PANTHER" id="PTHR21327">
    <property type="entry name" value="GTP CYCLOHYDROLASE II-RELATED"/>
    <property type="match status" value="1"/>
</dbReference>
<dbReference type="InterPro" id="IPR032677">
    <property type="entry name" value="GTP_cyclohydro_II"/>
</dbReference>
<comment type="pathway">
    <text evidence="1 9">Cofactor biosynthesis; riboflavin biosynthesis; 5-amino-6-(D-ribitylamino)uracil from GTP: step 1/4.</text>
</comment>
<comment type="cofactor">
    <cofactor evidence="9">
        <name>Zn(2+)</name>
        <dbReference type="ChEBI" id="CHEBI:29105"/>
    </cofactor>
    <text evidence="9">Binds 1 zinc ion per subunit.</text>
</comment>
<comment type="similarity">
    <text evidence="9">Belongs to the GTP cyclohydrolase II family.</text>
</comment>
<feature type="binding site" evidence="9">
    <location>
        <begin position="50"/>
        <end position="54"/>
    </location>
    <ligand>
        <name>GTP</name>
        <dbReference type="ChEBI" id="CHEBI:37565"/>
    </ligand>
</feature>
<keyword evidence="13" id="KW-1185">Reference proteome</keyword>
<dbReference type="NCBIfam" id="NF001591">
    <property type="entry name" value="PRK00393.1"/>
    <property type="match status" value="1"/>
</dbReference>
<feature type="binding site" evidence="9">
    <location>
        <position position="55"/>
    </location>
    <ligand>
        <name>Zn(2+)</name>
        <dbReference type="ChEBI" id="CHEBI:29105"/>
        <note>catalytic</note>
    </ligand>
</feature>
<dbReference type="Proteomes" id="UP000265916">
    <property type="component" value="Unassembled WGS sequence"/>
</dbReference>
<proteinExistence type="inferred from homology"/>
<accession>A0A3A1YPQ0</accession>
<keyword evidence="5 9" id="KW-0378">Hydrolase</keyword>
<dbReference type="GO" id="GO:0003935">
    <property type="term" value="F:GTP cyclohydrolase II activity"/>
    <property type="evidence" value="ECO:0007669"/>
    <property type="project" value="UniProtKB-UniRule"/>
</dbReference>
<evidence type="ECO:0000256" key="5">
    <source>
        <dbReference type="ARBA" id="ARBA00022801"/>
    </source>
</evidence>
<keyword evidence="2 9" id="KW-0686">Riboflavin biosynthesis</keyword>
<keyword evidence="6 9" id="KW-0862">Zinc</keyword>
<evidence type="ECO:0000256" key="6">
    <source>
        <dbReference type="ARBA" id="ARBA00022833"/>
    </source>
</evidence>
<dbReference type="Gene3D" id="3.40.50.10990">
    <property type="entry name" value="GTP cyclohydrolase II"/>
    <property type="match status" value="1"/>
</dbReference>
<feature type="active site" description="Nucleophile" evidence="9">
    <location>
        <position position="129"/>
    </location>
</feature>
<dbReference type="GO" id="GO:0009231">
    <property type="term" value="P:riboflavin biosynthetic process"/>
    <property type="evidence" value="ECO:0007669"/>
    <property type="project" value="UniProtKB-UniRule"/>
</dbReference>
<feature type="binding site" evidence="9">
    <location>
        <position position="68"/>
    </location>
    <ligand>
        <name>Zn(2+)</name>
        <dbReference type="ChEBI" id="CHEBI:29105"/>
        <note>catalytic</note>
    </ligand>
</feature>
<evidence type="ECO:0000256" key="8">
    <source>
        <dbReference type="ARBA" id="ARBA00049295"/>
    </source>
</evidence>
<dbReference type="InterPro" id="IPR036144">
    <property type="entry name" value="RibA-like_sf"/>
</dbReference>
<feature type="binding site" evidence="9">
    <location>
        <position position="150"/>
    </location>
    <ligand>
        <name>GTP</name>
        <dbReference type="ChEBI" id="CHEBI:37565"/>
    </ligand>
</feature>
<keyword evidence="7 9" id="KW-0342">GTP-binding</keyword>
<dbReference type="InterPro" id="IPR000926">
    <property type="entry name" value="RibA"/>
</dbReference>
<evidence type="ECO:0000256" key="9">
    <source>
        <dbReference type="HAMAP-Rule" id="MF_00179"/>
    </source>
</evidence>
<feature type="binding site" evidence="9">
    <location>
        <position position="71"/>
    </location>
    <ligand>
        <name>GTP</name>
        <dbReference type="ChEBI" id="CHEBI:37565"/>
    </ligand>
</feature>
<evidence type="ECO:0000256" key="10">
    <source>
        <dbReference type="SAM" id="MobiDB-lite"/>
    </source>
</evidence>
<evidence type="ECO:0000256" key="7">
    <source>
        <dbReference type="ARBA" id="ARBA00023134"/>
    </source>
</evidence>
<comment type="caution">
    <text evidence="12">The sequence shown here is derived from an EMBL/GenBank/DDBJ whole genome shotgun (WGS) entry which is preliminary data.</text>
</comment>
<comment type="catalytic activity">
    <reaction evidence="8 9">
        <text>GTP + 4 H2O = 2,5-diamino-6-hydroxy-4-(5-phosphoribosylamino)-pyrimidine + formate + 2 phosphate + 3 H(+)</text>
        <dbReference type="Rhea" id="RHEA:23704"/>
        <dbReference type="ChEBI" id="CHEBI:15377"/>
        <dbReference type="ChEBI" id="CHEBI:15378"/>
        <dbReference type="ChEBI" id="CHEBI:15740"/>
        <dbReference type="ChEBI" id="CHEBI:37565"/>
        <dbReference type="ChEBI" id="CHEBI:43474"/>
        <dbReference type="ChEBI" id="CHEBI:58614"/>
        <dbReference type="EC" id="3.5.4.25"/>
    </reaction>
</comment>
<evidence type="ECO:0000313" key="12">
    <source>
        <dbReference type="EMBL" id="RIY39198.1"/>
    </source>
</evidence>
<dbReference type="EC" id="3.5.4.25" evidence="9"/>
<keyword evidence="3 9" id="KW-0479">Metal-binding</keyword>
<reference evidence="12 13" key="1">
    <citation type="submission" date="2017-08" db="EMBL/GenBank/DDBJ databases">
        <title>Reclassification of Bisgaard taxon 37 and 44.</title>
        <authorList>
            <person name="Christensen H."/>
        </authorList>
    </citation>
    <scope>NUCLEOTIDE SEQUENCE [LARGE SCALE GENOMIC DNA]</scope>
    <source>
        <strain evidence="12 13">111</strain>
    </source>
</reference>
<evidence type="ECO:0000313" key="13">
    <source>
        <dbReference type="Proteomes" id="UP000265916"/>
    </source>
</evidence>
<evidence type="ECO:0000259" key="11">
    <source>
        <dbReference type="Pfam" id="PF00925"/>
    </source>
</evidence>
<dbReference type="GO" id="GO:0005525">
    <property type="term" value="F:GTP binding"/>
    <property type="evidence" value="ECO:0007669"/>
    <property type="project" value="UniProtKB-KW"/>
</dbReference>
<evidence type="ECO:0000256" key="1">
    <source>
        <dbReference type="ARBA" id="ARBA00004853"/>
    </source>
</evidence>
<dbReference type="RefSeq" id="WP_119530657.1">
    <property type="nucleotide sequence ID" value="NZ_JBHSSP010000022.1"/>
</dbReference>
<feature type="binding site" evidence="9">
    <location>
        <position position="66"/>
    </location>
    <ligand>
        <name>Zn(2+)</name>
        <dbReference type="ChEBI" id="CHEBI:29105"/>
        <note>catalytic</note>
    </ligand>
</feature>
<dbReference type="HAMAP" id="MF_00179">
    <property type="entry name" value="RibA"/>
    <property type="match status" value="1"/>
</dbReference>
<gene>
    <name evidence="9 12" type="primary">ribA</name>
    <name evidence="12" type="ORF">CKF58_02660</name>
</gene>
<feature type="binding site" evidence="9">
    <location>
        <begin position="93"/>
        <end position="95"/>
    </location>
    <ligand>
        <name>GTP</name>
        <dbReference type="ChEBI" id="CHEBI:37565"/>
    </ligand>
</feature>
<dbReference type="CDD" id="cd00641">
    <property type="entry name" value="GTP_cyclohydro2"/>
    <property type="match status" value="1"/>
</dbReference>
<feature type="binding site" evidence="9">
    <location>
        <position position="115"/>
    </location>
    <ligand>
        <name>GTP</name>
        <dbReference type="ChEBI" id="CHEBI:37565"/>
    </ligand>
</feature>
<sequence length="236" mass="26384">MMLVEQKAKAKLPTRYGIFDIYVFEELANGKEHVAMVMGDLGDGEKVLSRIHSECLTGDIFHSLKCDCGFQLHTAMQNIAAEGRGVLIYHRAEGRGIGLTNKIKAYALQDQGMDTVEANEALGFPADMRDFNACADIYTLLGVKSVELMTNNPRKLDTMRRDGINVVARRPIVVGKNVYNENYLRVKTDKLQHMFTQDELDSQNIDVDFAAQEQANLPQDEKGATAHKCNCGHHHD</sequence>
<dbReference type="AlphaFoldDB" id="A0A3A1YPQ0"/>
<dbReference type="PANTHER" id="PTHR21327:SF18">
    <property type="entry name" value="3,4-DIHYDROXY-2-BUTANONE 4-PHOSPHATE SYNTHASE"/>
    <property type="match status" value="1"/>
</dbReference>
<feature type="active site" description="Proton acceptor" evidence="9">
    <location>
        <position position="127"/>
    </location>
</feature>
<keyword evidence="4 9" id="KW-0547">Nucleotide-binding</keyword>
<feature type="binding site" evidence="9">
    <location>
        <position position="155"/>
    </location>
    <ligand>
        <name>GTP</name>
        <dbReference type="ChEBI" id="CHEBI:37565"/>
    </ligand>
</feature>
<dbReference type="EMBL" id="NRJG01000039">
    <property type="protein sequence ID" value="RIY39198.1"/>
    <property type="molecule type" value="Genomic_DNA"/>
</dbReference>
<feature type="region of interest" description="Disordered" evidence="10">
    <location>
        <begin position="217"/>
        <end position="236"/>
    </location>
</feature>
<dbReference type="NCBIfam" id="TIGR00505">
    <property type="entry name" value="ribA"/>
    <property type="match status" value="1"/>
</dbReference>
<dbReference type="UniPathway" id="UPA00275">
    <property type="reaction ID" value="UER00400"/>
</dbReference>
<dbReference type="GO" id="GO:0005829">
    <property type="term" value="C:cytosol"/>
    <property type="evidence" value="ECO:0007669"/>
    <property type="project" value="TreeGrafter"/>
</dbReference>
<protein>
    <recommendedName>
        <fullName evidence="9">GTP cyclohydrolase-2</fullName>
        <ecNumber evidence="9">3.5.4.25</ecNumber>
    </recommendedName>
    <alternativeName>
        <fullName evidence="9">GTP cyclohydrolase II</fullName>
    </alternativeName>
</protein>
<evidence type="ECO:0000256" key="3">
    <source>
        <dbReference type="ARBA" id="ARBA00022723"/>
    </source>
</evidence>
<dbReference type="FunFam" id="3.40.50.10990:FF:000002">
    <property type="entry name" value="GTP cyclohydrolase-2"/>
    <property type="match status" value="1"/>
</dbReference>
<dbReference type="SUPFAM" id="SSF142695">
    <property type="entry name" value="RibA-like"/>
    <property type="match status" value="1"/>
</dbReference>
<comment type="function">
    <text evidence="9">Catalyzes the conversion of GTP to 2,5-diamino-6-ribosylamino-4(3H)-pyrimidinone 5'-phosphate (DARP), formate and pyrophosphate.</text>
</comment>
<organism evidence="12 13">
    <name type="scientific">Psittacicella hinzii</name>
    <dbReference type="NCBI Taxonomy" id="2028575"/>
    <lineage>
        <taxon>Bacteria</taxon>
        <taxon>Pseudomonadati</taxon>
        <taxon>Pseudomonadota</taxon>
        <taxon>Gammaproteobacteria</taxon>
        <taxon>Pasteurellales</taxon>
        <taxon>Psittacicellaceae</taxon>
        <taxon>Psittacicella</taxon>
    </lineage>
</organism>
<dbReference type="GO" id="GO:0008270">
    <property type="term" value="F:zinc ion binding"/>
    <property type="evidence" value="ECO:0007669"/>
    <property type="project" value="UniProtKB-UniRule"/>
</dbReference>
<name>A0A3A1YPQ0_9GAMM</name>
<dbReference type="Pfam" id="PF00925">
    <property type="entry name" value="GTP_cyclohydro2"/>
    <property type="match status" value="1"/>
</dbReference>